<dbReference type="PRINTS" id="PR00150">
    <property type="entry name" value="PEPCARBXLASE"/>
</dbReference>
<evidence type="ECO:0000256" key="13">
    <source>
        <dbReference type="SAM" id="MobiDB-lite"/>
    </source>
</evidence>
<keyword evidence="6 10" id="KW-0460">Magnesium</keyword>
<evidence type="ECO:0000256" key="10">
    <source>
        <dbReference type="HAMAP-Rule" id="MF_00595"/>
    </source>
</evidence>
<dbReference type="PANTHER" id="PTHR30523:SF6">
    <property type="entry name" value="PHOSPHOENOLPYRUVATE CARBOXYLASE"/>
    <property type="match status" value="1"/>
</dbReference>
<dbReference type="Proteomes" id="UP001501475">
    <property type="component" value="Unassembled WGS sequence"/>
</dbReference>
<dbReference type="InterPro" id="IPR022805">
    <property type="entry name" value="PEP_COase_bac/pln-type"/>
</dbReference>
<evidence type="ECO:0000256" key="5">
    <source>
        <dbReference type="ARBA" id="ARBA00022419"/>
    </source>
</evidence>
<dbReference type="InterPro" id="IPR021135">
    <property type="entry name" value="PEP_COase"/>
</dbReference>
<evidence type="ECO:0000313" key="15">
    <source>
        <dbReference type="Proteomes" id="UP001501475"/>
    </source>
</evidence>
<comment type="catalytic activity">
    <reaction evidence="9 10">
        <text>oxaloacetate + phosphate = phosphoenolpyruvate + hydrogencarbonate</text>
        <dbReference type="Rhea" id="RHEA:28370"/>
        <dbReference type="ChEBI" id="CHEBI:16452"/>
        <dbReference type="ChEBI" id="CHEBI:17544"/>
        <dbReference type="ChEBI" id="CHEBI:43474"/>
        <dbReference type="ChEBI" id="CHEBI:58702"/>
        <dbReference type="EC" id="4.1.1.31"/>
    </reaction>
</comment>
<name>A0ABP4X0K9_9MICO</name>
<dbReference type="Pfam" id="PF00311">
    <property type="entry name" value="PEPcase"/>
    <property type="match status" value="1"/>
</dbReference>
<evidence type="ECO:0000256" key="1">
    <source>
        <dbReference type="ARBA" id="ARBA00001946"/>
    </source>
</evidence>
<comment type="subunit">
    <text evidence="10">Homotetramer.</text>
</comment>
<evidence type="ECO:0000256" key="2">
    <source>
        <dbReference type="ARBA" id="ARBA00003670"/>
    </source>
</evidence>
<comment type="similarity">
    <text evidence="3 10">Belongs to the PEPCase type 1 family.</text>
</comment>
<dbReference type="HAMAP" id="MF_00595">
    <property type="entry name" value="PEPcase_type1"/>
    <property type="match status" value="1"/>
</dbReference>
<dbReference type="InterPro" id="IPR033129">
    <property type="entry name" value="PEPCASE_His_AS"/>
</dbReference>
<keyword evidence="7 10" id="KW-0456">Lyase</keyword>
<evidence type="ECO:0000256" key="9">
    <source>
        <dbReference type="ARBA" id="ARBA00048995"/>
    </source>
</evidence>
<gene>
    <name evidence="10 14" type="primary">ppc</name>
    <name evidence="14" type="ORF">GCM10009810_27020</name>
</gene>
<dbReference type="RefSeq" id="WP_344067299.1">
    <property type="nucleotide sequence ID" value="NZ_BAAAPN010000057.1"/>
</dbReference>
<evidence type="ECO:0000313" key="14">
    <source>
        <dbReference type="EMBL" id="GAA1766824.1"/>
    </source>
</evidence>
<proteinExistence type="inferred from homology"/>
<accession>A0ABP4X0K9</accession>
<dbReference type="InterPro" id="IPR018129">
    <property type="entry name" value="PEP_COase_Lys_AS"/>
</dbReference>
<feature type="region of interest" description="Disordered" evidence="13">
    <location>
        <begin position="1"/>
        <end position="21"/>
    </location>
</feature>
<reference evidence="15" key="1">
    <citation type="journal article" date="2019" name="Int. J. Syst. Evol. Microbiol.">
        <title>The Global Catalogue of Microorganisms (GCM) 10K type strain sequencing project: providing services to taxonomists for standard genome sequencing and annotation.</title>
        <authorList>
            <consortium name="The Broad Institute Genomics Platform"/>
            <consortium name="The Broad Institute Genome Sequencing Center for Infectious Disease"/>
            <person name="Wu L."/>
            <person name="Ma J."/>
        </authorList>
    </citation>
    <scope>NUCLEOTIDE SEQUENCE [LARGE SCALE GENOMIC DNA]</scope>
    <source>
        <strain evidence="15">JCM 15591</strain>
    </source>
</reference>
<comment type="caution">
    <text evidence="14">The sequence shown here is derived from an EMBL/GenBank/DDBJ whole genome shotgun (WGS) entry which is preliminary data.</text>
</comment>
<evidence type="ECO:0000256" key="6">
    <source>
        <dbReference type="ARBA" id="ARBA00022842"/>
    </source>
</evidence>
<evidence type="ECO:0000256" key="3">
    <source>
        <dbReference type="ARBA" id="ARBA00008346"/>
    </source>
</evidence>
<dbReference type="NCBIfam" id="NF000584">
    <property type="entry name" value="PRK00009.1"/>
    <property type="match status" value="1"/>
</dbReference>
<comment type="cofactor">
    <cofactor evidence="1 10">
        <name>Mg(2+)</name>
        <dbReference type="ChEBI" id="CHEBI:18420"/>
    </cofactor>
</comment>
<feature type="active site" evidence="10 11">
    <location>
        <position position="151"/>
    </location>
</feature>
<protein>
    <recommendedName>
        <fullName evidence="5 10">Phosphoenolpyruvate carboxylase</fullName>
        <shortName evidence="10">PEPC</shortName>
        <shortName evidence="10">PEPCase</shortName>
        <ecNumber evidence="4 10">4.1.1.31</ecNumber>
    </recommendedName>
</protein>
<sequence>MDRVPNGPSGDDSRSGPPGDAALRRDIRRLGDLLGQTLVRQESQDLLDAVEAVRVLTKRAQTGEDSAARELATRLAAVDLPTAMNMVRAFATYFHLANIAEQVDRAAHLAERPEDADWLVAAMDAVVAERGAPALTTSLSRLSVRPVYTAHPTEASRRTALLKLREIAEALIAYRAKPSARTERQRDRRLAEIIESMWQSDDLRVDQPTVADEARNMLFFVDGLLEETVPKLLADLAEEAERRGAYLPATARPLVFGNWIGGDRDGNPNVSPETTIEILVMQHAVGIRGLIAMVSECVDEVSMSTKLVGVTPALAASLERDLATLEIEDRIRRLNVEEPYRLKLSCVRQRLNNTRERIAARRPHRPGHDYLGREELLEDLMLIKESLLANKGELIARGALARLIRTASAFGLQVATMDVREHSDAHHHVLAQLADRASGVPGEYAARSRPERLAWLSGELAGRRPLTPTPPPLDADGTRTFDTFRAIRTAKEWFGQEVIESYIVSMTQGADDLLAAAVIAREAGLVDLATDAGRLARADIGFVPLLETVEELRSAGTILDELLSAPAYRQIVEARGGVQEVMLGYSDSNKDAGITTSQWEIHRAQRVLRDTAARHNIQLRLFHGRGGSVGRGGGPTHEAILAQPFGTLSGAIKVTEQGEVISDKYLLPALARENLELTIAAVLEASALHTKARTGEAELLEYDATMTRISDAAFAAYRGLVDDPRLPTYFAQSTPVEQLGALKIGSRPSKRPDSGLGLAGLRAIPWVFGWTQSRQIIPGWYGVGTGLRSALDAGQGDLLRAMYERWHFFRTFISNVEMMCKKTRLDIAENYVEALVDPALHPIFDLIKAEYARTVAAVLEITGESELLEAQPTLKRTLEVRDRYLDPISYLQLSMLARIRAGDTDPDLQRALLLAVNGVAAGLRNTG</sequence>
<dbReference type="PROSITE" id="PS00781">
    <property type="entry name" value="PEPCASE_1"/>
    <property type="match status" value="1"/>
</dbReference>
<evidence type="ECO:0000256" key="8">
    <source>
        <dbReference type="ARBA" id="ARBA00023300"/>
    </source>
</evidence>
<keyword evidence="8 10" id="KW-0120">Carbon dioxide fixation</keyword>
<comment type="function">
    <text evidence="2 10">Forms oxaloacetate, a four-carbon dicarboxylic acid source for the tricarboxylic acid cycle.</text>
</comment>
<dbReference type="SUPFAM" id="SSF51621">
    <property type="entry name" value="Phosphoenolpyruvate/pyruvate domain"/>
    <property type="match status" value="1"/>
</dbReference>
<dbReference type="InterPro" id="IPR015813">
    <property type="entry name" value="Pyrv/PenolPyrv_kinase-like_dom"/>
</dbReference>
<dbReference type="EMBL" id="BAAAPN010000057">
    <property type="protein sequence ID" value="GAA1766824.1"/>
    <property type="molecule type" value="Genomic_DNA"/>
</dbReference>
<feature type="active site" evidence="10 12">
    <location>
        <position position="590"/>
    </location>
</feature>
<evidence type="ECO:0000256" key="11">
    <source>
        <dbReference type="PROSITE-ProRule" id="PRU10111"/>
    </source>
</evidence>
<evidence type="ECO:0000256" key="12">
    <source>
        <dbReference type="PROSITE-ProRule" id="PRU10112"/>
    </source>
</evidence>
<dbReference type="PROSITE" id="PS00393">
    <property type="entry name" value="PEPCASE_2"/>
    <property type="match status" value="1"/>
</dbReference>
<dbReference type="PANTHER" id="PTHR30523">
    <property type="entry name" value="PHOSPHOENOLPYRUVATE CARBOXYLASE"/>
    <property type="match status" value="1"/>
</dbReference>
<evidence type="ECO:0000256" key="7">
    <source>
        <dbReference type="ARBA" id="ARBA00023239"/>
    </source>
</evidence>
<dbReference type="EC" id="4.1.1.31" evidence="4 10"/>
<keyword evidence="15" id="KW-1185">Reference proteome</keyword>
<dbReference type="Gene3D" id="1.20.1440.90">
    <property type="entry name" value="Phosphoenolpyruvate/pyruvate domain"/>
    <property type="match status" value="1"/>
</dbReference>
<evidence type="ECO:0000256" key="4">
    <source>
        <dbReference type="ARBA" id="ARBA00012305"/>
    </source>
</evidence>
<organism evidence="14 15">
    <name type="scientific">Nostocoides vanveenii</name>
    <dbReference type="NCBI Taxonomy" id="330835"/>
    <lineage>
        <taxon>Bacteria</taxon>
        <taxon>Bacillati</taxon>
        <taxon>Actinomycetota</taxon>
        <taxon>Actinomycetes</taxon>
        <taxon>Micrococcales</taxon>
        <taxon>Intrasporangiaceae</taxon>
        <taxon>Nostocoides</taxon>
    </lineage>
</organism>